<keyword evidence="4" id="KW-1185">Reference proteome</keyword>
<dbReference type="OrthoDB" id="2499796at2759"/>
<name>A0A0L6V1B4_9BASI</name>
<evidence type="ECO:0000256" key="1">
    <source>
        <dbReference type="SAM" id="Coils"/>
    </source>
</evidence>
<gene>
    <name evidence="3" type="ORF">VP01_30g13</name>
</gene>
<evidence type="ECO:0000256" key="2">
    <source>
        <dbReference type="SAM" id="MobiDB-lite"/>
    </source>
</evidence>
<dbReference type="AlphaFoldDB" id="A0A0L6V1B4"/>
<protein>
    <submittedName>
        <fullName evidence="3">Uncharacterized protein</fullName>
    </submittedName>
</protein>
<keyword evidence="1" id="KW-0175">Coiled coil</keyword>
<feature type="compositionally biased region" description="Basic and acidic residues" evidence="2">
    <location>
        <begin position="569"/>
        <end position="600"/>
    </location>
</feature>
<feature type="compositionally biased region" description="Acidic residues" evidence="2">
    <location>
        <begin position="388"/>
        <end position="400"/>
    </location>
</feature>
<feature type="coiled-coil region" evidence="1">
    <location>
        <begin position="440"/>
        <end position="474"/>
    </location>
</feature>
<comment type="caution">
    <text evidence="3">The sequence shown here is derived from an EMBL/GenBank/DDBJ whole genome shotgun (WGS) entry which is preliminary data.</text>
</comment>
<evidence type="ECO:0000313" key="4">
    <source>
        <dbReference type="Proteomes" id="UP000037035"/>
    </source>
</evidence>
<feature type="region of interest" description="Disordered" evidence="2">
    <location>
        <begin position="530"/>
        <end position="600"/>
    </location>
</feature>
<feature type="region of interest" description="Disordered" evidence="2">
    <location>
        <begin position="382"/>
        <end position="408"/>
    </location>
</feature>
<evidence type="ECO:0000313" key="3">
    <source>
        <dbReference type="EMBL" id="KNZ53920.1"/>
    </source>
</evidence>
<dbReference type="Proteomes" id="UP000037035">
    <property type="component" value="Unassembled WGS sequence"/>
</dbReference>
<reference evidence="3 4" key="1">
    <citation type="submission" date="2015-08" db="EMBL/GenBank/DDBJ databases">
        <title>Next Generation Sequencing and Analysis of the Genome of Puccinia sorghi L Schw, the Causal Agent of Maize Common Rust.</title>
        <authorList>
            <person name="Rochi L."/>
            <person name="Burguener G."/>
            <person name="Darino M."/>
            <person name="Turjanski A."/>
            <person name="Kreff E."/>
            <person name="Dieguez M.J."/>
            <person name="Sacco F."/>
        </authorList>
    </citation>
    <scope>NUCLEOTIDE SEQUENCE [LARGE SCALE GENOMIC DNA]</scope>
    <source>
        <strain evidence="3 4">RO10H11247</strain>
    </source>
</reference>
<organism evidence="3 4">
    <name type="scientific">Puccinia sorghi</name>
    <dbReference type="NCBI Taxonomy" id="27349"/>
    <lineage>
        <taxon>Eukaryota</taxon>
        <taxon>Fungi</taxon>
        <taxon>Dikarya</taxon>
        <taxon>Basidiomycota</taxon>
        <taxon>Pucciniomycotina</taxon>
        <taxon>Pucciniomycetes</taxon>
        <taxon>Pucciniales</taxon>
        <taxon>Pucciniaceae</taxon>
        <taxon>Puccinia</taxon>
    </lineage>
</organism>
<dbReference type="VEuPathDB" id="FungiDB:VP01_30g13"/>
<accession>A0A0L6V1B4</accession>
<dbReference type="EMBL" id="LAVV01008058">
    <property type="protein sequence ID" value="KNZ53920.1"/>
    <property type="molecule type" value="Genomic_DNA"/>
</dbReference>
<proteinExistence type="predicted"/>
<sequence>MPRSFTSRSWADSFVSLLYQCPEAEMPIRKRQRPNALDFFDQPATSQAYATENRPSEPVITQGLSQPATIREDEMRAEEYFKVLEKFNKQDQIIELIRGKNTFDLMESPSAKKYVFILKANDYHGHLQDLLQPSHIATLLWGPGKREVANGNTLHLAALSFKLNVNRAITTEDVYSIEFPSQRSAEIASETIEFLLNQFLTSLNEGTNKPLLLVQTRLGFDRWLLKDPKHSMTESDWKGMCNRIPYLRPLAKPKITRCPVSLPTIPNQVAFEVSQLPPSFTIPEVLENLLSLKLLSLPCHIKLTNENQSIAPVRICLKFPDPTSAIICKINIYKFGFKDEGGRSFKVLVDDGDSSVQDTWKIWCDAVAWDEEQIQGFVQSHMNRGSTEEEEKVDEFEDNSQIDNTASDSQQIETFFESSDELSDTSNSRPQHRTGRRSYLRSLLARQAEVEAQIQKLTLEVEEEYMAKKAAEDARPKSEFHDIAEQVSNDRKYEKLMKQIERRRAMRRKLKNYRKIQDLPAKILRQRQEWRREQRQRFRQGAISSDDSSSGEASDSSSSAQESDESEEPMERPPKRIHTNDEIYQHKFARPNERIPGDVN</sequence>
<feature type="compositionally biased region" description="Low complexity" evidence="2">
    <location>
        <begin position="544"/>
        <end position="561"/>
    </location>
</feature>